<evidence type="ECO:0008006" key="4">
    <source>
        <dbReference type="Google" id="ProtNLM"/>
    </source>
</evidence>
<dbReference type="Proteomes" id="UP000199589">
    <property type="component" value="Unassembled WGS sequence"/>
</dbReference>
<sequence length="561" mass="64274">MMRNIFGRESKSNTPFFIKILEFLAPMYRAFGVDYPILRVIVETKMVMDSRQDSVIQNSGWGNKKKDNEDKNAFFQSLWMYAIFSLILLFVFAIDNIVFQYTIFFSYIFVMLISTLIANFSTILLNTKDQVLIGTRPVSSRTLSAAKATHVFIYLISFATAIAGPIVIATFFFHGILAGVLASLLIIVASLWCLLLTIIIYATVLKRFNGEKLKNIIAYSQIGLSIFTIIGYQIMNQVIQIVDPEVLAIELNLDWWHVIVFPLWFVAPFGMLQDGWSITYGIYIAFLLLGTIGLVMLYRINNDKLEKNLQKLDSGEVEEDKRSLYETVTGKWLSWDKREVGYYHFAWQLTKHEREFKTRLYPSLASILIFPAVLLFSSFRFSEGAIEESITFIYMPYFTMLMLPMLTVSLQYSKNYKGRWIFETSSENDEGVFLRGMIKAMTMKLVIPIYVLLSAIVIVITGFELIPVIINGFLLIIALFFIEVKRTITDYPFSRQYNASEANQGCLATVIFFGIVIIATLSMFLIQEFIPLGSYIALVLLLAVDSWLLTKGFNNTKFNHL</sequence>
<keyword evidence="3" id="KW-1185">Reference proteome</keyword>
<accession>A0A1I3XF74</accession>
<feature type="transmembrane region" description="Helical" evidence="1">
    <location>
        <begin position="468"/>
        <end position="484"/>
    </location>
</feature>
<feature type="transmembrane region" description="Helical" evidence="1">
    <location>
        <begin position="104"/>
        <end position="126"/>
    </location>
</feature>
<feature type="transmembrane region" description="Helical" evidence="1">
    <location>
        <begin position="360"/>
        <end position="379"/>
    </location>
</feature>
<feature type="transmembrane region" description="Helical" evidence="1">
    <location>
        <begin position="151"/>
        <end position="174"/>
    </location>
</feature>
<feature type="transmembrane region" description="Helical" evidence="1">
    <location>
        <begin position="278"/>
        <end position="298"/>
    </location>
</feature>
<feature type="transmembrane region" description="Helical" evidence="1">
    <location>
        <begin position="78"/>
        <end position="98"/>
    </location>
</feature>
<evidence type="ECO:0000313" key="2">
    <source>
        <dbReference type="EMBL" id="SFK18163.1"/>
    </source>
</evidence>
<organism evidence="2 3">
    <name type="scientific">Marinilactibacillus piezotolerans</name>
    <dbReference type="NCBI Taxonomy" id="258723"/>
    <lineage>
        <taxon>Bacteria</taxon>
        <taxon>Bacillati</taxon>
        <taxon>Bacillota</taxon>
        <taxon>Bacilli</taxon>
        <taxon>Lactobacillales</taxon>
        <taxon>Carnobacteriaceae</taxon>
        <taxon>Marinilactibacillus</taxon>
    </lineage>
</organism>
<gene>
    <name evidence="2" type="ORF">SAMN04488569_101411</name>
</gene>
<name>A0A1I3XF74_9LACT</name>
<keyword evidence="1" id="KW-0812">Transmembrane</keyword>
<evidence type="ECO:0000256" key="1">
    <source>
        <dbReference type="SAM" id="Phobius"/>
    </source>
</evidence>
<feature type="transmembrane region" description="Helical" evidence="1">
    <location>
        <begin position="505"/>
        <end position="526"/>
    </location>
</feature>
<protein>
    <recommendedName>
        <fullName evidence="4">ABC-2 type transport system permease protein</fullName>
    </recommendedName>
</protein>
<dbReference type="EMBL" id="FOSJ01000014">
    <property type="protein sequence ID" value="SFK18163.1"/>
    <property type="molecule type" value="Genomic_DNA"/>
</dbReference>
<dbReference type="OrthoDB" id="2659138at2"/>
<proteinExistence type="predicted"/>
<feature type="transmembrane region" description="Helical" evidence="1">
    <location>
        <begin position="216"/>
        <end position="235"/>
    </location>
</feature>
<dbReference type="RefSeq" id="WP_091896842.1">
    <property type="nucleotide sequence ID" value="NZ_FOSJ01000014.1"/>
</dbReference>
<feature type="transmembrane region" description="Helical" evidence="1">
    <location>
        <begin position="391"/>
        <end position="410"/>
    </location>
</feature>
<keyword evidence="1" id="KW-0472">Membrane</keyword>
<dbReference type="AlphaFoldDB" id="A0A1I3XF74"/>
<feature type="transmembrane region" description="Helical" evidence="1">
    <location>
        <begin position="445"/>
        <end position="462"/>
    </location>
</feature>
<evidence type="ECO:0000313" key="3">
    <source>
        <dbReference type="Proteomes" id="UP000199589"/>
    </source>
</evidence>
<reference evidence="3" key="1">
    <citation type="submission" date="2016-10" db="EMBL/GenBank/DDBJ databases">
        <authorList>
            <person name="Varghese N."/>
            <person name="Submissions S."/>
        </authorList>
    </citation>
    <scope>NUCLEOTIDE SEQUENCE [LARGE SCALE GENOMIC DNA]</scope>
    <source>
        <strain evidence="3">DSM 16108</strain>
    </source>
</reference>
<feature type="transmembrane region" description="Helical" evidence="1">
    <location>
        <begin position="532"/>
        <end position="550"/>
    </location>
</feature>
<feature type="transmembrane region" description="Helical" evidence="1">
    <location>
        <begin position="180"/>
        <end position="204"/>
    </location>
</feature>
<keyword evidence="1" id="KW-1133">Transmembrane helix</keyword>